<proteinExistence type="predicted"/>
<dbReference type="PROSITE" id="PS50005">
    <property type="entry name" value="TPR"/>
    <property type="match status" value="1"/>
</dbReference>
<evidence type="ECO:0000256" key="1">
    <source>
        <dbReference type="ARBA" id="ARBA00004430"/>
    </source>
</evidence>
<name>A0AAV0WYW8_9HEMI</name>
<dbReference type="InterPro" id="IPR019734">
    <property type="entry name" value="TPR_rpt"/>
</dbReference>
<comment type="subcellular location">
    <subcellularLocation>
        <location evidence="1">Cytoplasm</location>
        <location evidence="1">Cytoskeleton</location>
        <location evidence="1">Cilium axoneme</location>
    </subcellularLocation>
</comment>
<dbReference type="GO" id="GO:0005930">
    <property type="term" value="C:axoneme"/>
    <property type="evidence" value="ECO:0007669"/>
    <property type="project" value="UniProtKB-SubCell"/>
</dbReference>
<gene>
    <name evidence="10" type="ORF">MEUPH1_LOCUS16279</name>
</gene>
<keyword evidence="5" id="KW-0206">Cytoskeleton</keyword>
<organism evidence="10 11">
    <name type="scientific">Macrosiphum euphorbiae</name>
    <name type="common">potato aphid</name>
    <dbReference type="NCBI Taxonomy" id="13131"/>
    <lineage>
        <taxon>Eukaryota</taxon>
        <taxon>Metazoa</taxon>
        <taxon>Ecdysozoa</taxon>
        <taxon>Arthropoda</taxon>
        <taxon>Hexapoda</taxon>
        <taxon>Insecta</taxon>
        <taxon>Pterygota</taxon>
        <taxon>Neoptera</taxon>
        <taxon>Paraneoptera</taxon>
        <taxon>Hemiptera</taxon>
        <taxon>Sternorrhyncha</taxon>
        <taxon>Aphidomorpha</taxon>
        <taxon>Aphidoidea</taxon>
        <taxon>Aphididae</taxon>
        <taxon>Macrosiphini</taxon>
        <taxon>Macrosiphum</taxon>
    </lineage>
</organism>
<dbReference type="InterPro" id="IPR040111">
    <property type="entry name" value="ODAD4"/>
</dbReference>
<evidence type="ECO:0000256" key="3">
    <source>
        <dbReference type="ARBA" id="ARBA00022737"/>
    </source>
</evidence>
<feature type="repeat" description="TPR" evidence="9">
    <location>
        <begin position="23"/>
        <end position="56"/>
    </location>
</feature>
<dbReference type="PANTHER" id="PTHR23040">
    <property type="match status" value="1"/>
</dbReference>
<keyword evidence="2" id="KW-0963">Cytoplasm</keyword>
<protein>
    <recommendedName>
        <fullName evidence="7">Outer dynein arm-docking complex subunit 4</fullName>
    </recommendedName>
    <alternativeName>
        <fullName evidence="8">Tetratricopeptide repeat protein 25</fullName>
    </alternativeName>
</protein>
<reference evidence="10 11" key="1">
    <citation type="submission" date="2023-01" db="EMBL/GenBank/DDBJ databases">
        <authorList>
            <person name="Whitehead M."/>
        </authorList>
    </citation>
    <scope>NUCLEOTIDE SEQUENCE [LARGE SCALE GENOMIC DNA]</scope>
</reference>
<keyword evidence="11" id="KW-1185">Reference proteome</keyword>
<dbReference type="SUPFAM" id="SSF48452">
    <property type="entry name" value="TPR-like"/>
    <property type="match status" value="1"/>
</dbReference>
<dbReference type="AlphaFoldDB" id="A0AAV0WYW8"/>
<dbReference type="PANTHER" id="PTHR23040:SF1">
    <property type="entry name" value="OUTER DYNEIN ARM-DOCKING COMPLEX SUBUNIT 4"/>
    <property type="match status" value="1"/>
</dbReference>
<evidence type="ECO:0000256" key="8">
    <source>
        <dbReference type="ARBA" id="ARBA00034143"/>
    </source>
</evidence>
<dbReference type="EMBL" id="CARXXK010000003">
    <property type="protein sequence ID" value="CAI6361058.1"/>
    <property type="molecule type" value="Genomic_DNA"/>
</dbReference>
<evidence type="ECO:0000256" key="5">
    <source>
        <dbReference type="ARBA" id="ARBA00023212"/>
    </source>
</evidence>
<sequence length="375" mass="44233">MALHIKLDAFLNTEPKPEWLNQLRVTIAVGKKFEQKGDFEKAAKCYETVLYYDPVDTKTLIKLSKCYQKMLQPEQAAKHQIRAMQNDPNLLQTIGNEASVNFELGNFESSLMTYSQYFKQRKTSFDCNQGLLKINEVIDNYLPVNGIMGCLKDAMFQMIENEPFIDSDACAKLNSSIKLNKIDKAHTERFQEAYYLRNIVQNVRFYRKQLNVLPKYNKNDKLVHEQIQEVVHTFEAAKKDLYSKKPFYMHVCQRPNRQLNDRRKIKDMVKLQISKYIHSIVEHCLSGKIESARRQAELAMEYMYEHRYRPLKVVNALYEVIGLALYFKNRDIPEWSEEMNEKRILFIMGSILDKKDAYNHVYHESYFGPDNRNNT</sequence>
<accession>A0AAV0WYW8</accession>
<dbReference type="Gene3D" id="1.25.40.10">
    <property type="entry name" value="Tetratricopeptide repeat domain"/>
    <property type="match status" value="1"/>
</dbReference>
<keyword evidence="3" id="KW-0677">Repeat</keyword>
<keyword evidence="6" id="KW-0966">Cell projection</keyword>
<dbReference type="InterPro" id="IPR011990">
    <property type="entry name" value="TPR-like_helical_dom_sf"/>
</dbReference>
<evidence type="ECO:0000313" key="11">
    <source>
        <dbReference type="Proteomes" id="UP001160148"/>
    </source>
</evidence>
<evidence type="ECO:0000256" key="2">
    <source>
        <dbReference type="ARBA" id="ARBA00022490"/>
    </source>
</evidence>
<evidence type="ECO:0000256" key="4">
    <source>
        <dbReference type="ARBA" id="ARBA00022803"/>
    </source>
</evidence>
<evidence type="ECO:0000256" key="7">
    <source>
        <dbReference type="ARBA" id="ARBA00034139"/>
    </source>
</evidence>
<evidence type="ECO:0000313" key="10">
    <source>
        <dbReference type="EMBL" id="CAI6361058.1"/>
    </source>
</evidence>
<keyword evidence="4 9" id="KW-0802">TPR repeat</keyword>
<dbReference type="Proteomes" id="UP001160148">
    <property type="component" value="Unassembled WGS sequence"/>
</dbReference>
<evidence type="ECO:0000256" key="6">
    <source>
        <dbReference type="ARBA" id="ARBA00023273"/>
    </source>
</evidence>
<comment type="caution">
    <text evidence="10">The sequence shown here is derived from an EMBL/GenBank/DDBJ whole genome shotgun (WGS) entry which is preliminary data.</text>
</comment>
<evidence type="ECO:0000256" key="9">
    <source>
        <dbReference type="PROSITE-ProRule" id="PRU00339"/>
    </source>
</evidence>